<dbReference type="Proteomes" id="UP000007264">
    <property type="component" value="Unassembled WGS sequence"/>
</dbReference>
<feature type="compositionally biased region" description="Pro residues" evidence="1">
    <location>
        <begin position="119"/>
        <end position="133"/>
    </location>
</feature>
<feature type="region of interest" description="Disordered" evidence="1">
    <location>
        <begin position="1"/>
        <end position="71"/>
    </location>
</feature>
<dbReference type="AlphaFoldDB" id="I0YID0"/>
<accession>I0YID0</accession>
<dbReference type="KEGG" id="csl:COCSUDRAFT_60522"/>
<proteinExistence type="predicted"/>
<comment type="caution">
    <text evidence="2">The sequence shown here is derived from an EMBL/GenBank/DDBJ whole genome shotgun (WGS) entry which is preliminary data.</text>
</comment>
<reference evidence="2 3" key="1">
    <citation type="journal article" date="2012" name="Genome Biol.">
        <title>The genome of the polar eukaryotic microalga coccomyxa subellipsoidea reveals traits of cold adaptation.</title>
        <authorList>
            <person name="Blanc G."/>
            <person name="Agarkova I."/>
            <person name="Grimwood J."/>
            <person name="Kuo A."/>
            <person name="Brueggeman A."/>
            <person name="Dunigan D."/>
            <person name="Gurnon J."/>
            <person name="Ladunga I."/>
            <person name="Lindquist E."/>
            <person name="Lucas S."/>
            <person name="Pangilinan J."/>
            <person name="Proschold T."/>
            <person name="Salamov A."/>
            <person name="Schmutz J."/>
            <person name="Weeks D."/>
            <person name="Yamada T."/>
            <person name="Claverie J.M."/>
            <person name="Grigoriev I."/>
            <person name="Van Etten J."/>
            <person name="Lomsadze A."/>
            <person name="Borodovsky M."/>
        </authorList>
    </citation>
    <scope>NUCLEOTIDE SEQUENCE [LARGE SCALE GENOMIC DNA]</scope>
    <source>
        <strain evidence="2 3">C-169</strain>
    </source>
</reference>
<feature type="region of interest" description="Disordered" evidence="1">
    <location>
        <begin position="91"/>
        <end position="170"/>
    </location>
</feature>
<dbReference type="RefSeq" id="XP_005642693.1">
    <property type="nucleotide sequence ID" value="XM_005642636.1"/>
</dbReference>
<organism evidence="2 3">
    <name type="scientific">Coccomyxa subellipsoidea (strain C-169)</name>
    <name type="common">Green microalga</name>
    <dbReference type="NCBI Taxonomy" id="574566"/>
    <lineage>
        <taxon>Eukaryota</taxon>
        <taxon>Viridiplantae</taxon>
        <taxon>Chlorophyta</taxon>
        <taxon>core chlorophytes</taxon>
        <taxon>Trebouxiophyceae</taxon>
        <taxon>Trebouxiophyceae incertae sedis</taxon>
        <taxon>Coccomyxaceae</taxon>
        <taxon>Coccomyxa</taxon>
        <taxon>Coccomyxa subellipsoidea</taxon>
    </lineage>
</organism>
<sequence>MPHGLQQPGAGGFNLGQDSSGARAAPSPEASSSSPAPYDPQAALQHIPAEVEGPEAPLGQQGTPQPPAAPPAAAALVVAILLGFLLPQEVEKAKKKQKDATEKGAGGRASKTASSTKPASPPQRHSPPRPPPRSSKQQDLQKALRAPPPPPSPKAAREQARATKKGAAAAALPEPFADPAASKCVVVAEVERSLWRRLAVKAKEMEAAVHEHKMEKVMAPMRPYGMQSLILNQ</sequence>
<dbReference type="GeneID" id="17036105"/>
<dbReference type="EMBL" id="AGSI01000026">
    <property type="protein sequence ID" value="EIE18149.1"/>
    <property type="molecule type" value="Genomic_DNA"/>
</dbReference>
<evidence type="ECO:0000313" key="3">
    <source>
        <dbReference type="Proteomes" id="UP000007264"/>
    </source>
</evidence>
<keyword evidence="3" id="KW-1185">Reference proteome</keyword>
<name>I0YID0_COCSC</name>
<feature type="compositionally biased region" description="Low complexity" evidence="1">
    <location>
        <begin position="19"/>
        <end position="43"/>
    </location>
</feature>
<evidence type="ECO:0000256" key="1">
    <source>
        <dbReference type="SAM" id="MobiDB-lite"/>
    </source>
</evidence>
<feature type="compositionally biased region" description="Low complexity" evidence="1">
    <location>
        <begin position="109"/>
        <end position="118"/>
    </location>
</feature>
<protein>
    <submittedName>
        <fullName evidence="2">Uncharacterized protein</fullName>
    </submittedName>
</protein>
<gene>
    <name evidence="2" type="ORF">COCSUDRAFT_60522</name>
</gene>
<evidence type="ECO:0000313" key="2">
    <source>
        <dbReference type="EMBL" id="EIE18149.1"/>
    </source>
</evidence>